<gene>
    <name evidence="3" type="ORF">F3Y22_tig00110415pilonHSYRG00061</name>
</gene>
<dbReference type="Pfam" id="PF14383">
    <property type="entry name" value="VARLMGL"/>
    <property type="match status" value="1"/>
</dbReference>
<proteinExistence type="predicted"/>
<evidence type="ECO:0000313" key="3">
    <source>
        <dbReference type="EMBL" id="KAE8705850.1"/>
    </source>
</evidence>
<feature type="domain" description="DUF3741" evidence="2">
    <location>
        <begin position="285"/>
        <end position="308"/>
    </location>
</feature>
<dbReference type="Proteomes" id="UP000436088">
    <property type="component" value="Unassembled WGS sequence"/>
</dbReference>
<evidence type="ECO:0000259" key="2">
    <source>
        <dbReference type="Pfam" id="PF14383"/>
    </source>
</evidence>
<keyword evidence="4" id="KW-1185">Reference proteome</keyword>
<evidence type="ECO:0000256" key="1">
    <source>
        <dbReference type="SAM" id="MobiDB-lite"/>
    </source>
</evidence>
<feature type="region of interest" description="Disordered" evidence="1">
    <location>
        <begin position="460"/>
        <end position="512"/>
    </location>
</feature>
<dbReference type="PANTHER" id="PTHR34282">
    <property type="entry name" value="OS01G0228800 PROTEIN-RELATED"/>
    <property type="match status" value="1"/>
</dbReference>
<feature type="compositionally biased region" description="Basic and acidic residues" evidence="1">
    <location>
        <begin position="535"/>
        <end position="556"/>
    </location>
</feature>
<dbReference type="EMBL" id="VEPZ02000978">
    <property type="protein sequence ID" value="KAE8705850.1"/>
    <property type="molecule type" value="Genomic_DNA"/>
</dbReference>
<name>A0A6A3AMM2_HIBSY</name>
<reference evidence="3" key="1">
    <citation type="submission" date="2019-09" db="EMBL/GenBank/DDBJ databases">
        <title>Draft genome information of white flower Hibiscus syriacus.</title>
        <authorList>
            <person name="Kim Y.-M."/>
        </authorList>
    </citation>
    <scope>NUCLEOTIDE SEQUENCE [LARGE SCALE GENOMIC DNA]</scope>
    <source>
        <strain evidence="3">YM2019G1</strain>
    </source>
</reference>
<feature type="compositionally biased region" description="Basic and acidic residues" evidence="1">
    <location>
        <begin position="435"/>
        <end position="448"/>
    </location>
</feature>
<feature type="region of interest" description="Disordered" evidence="1">
    <location>
        <begin position="432"/>
        <end position="451"/>
    </location>
</feature>
<feature type="compositionally biased region" description="Polar residues" evidence="1">
    <location>
        <begin position="563"/>
        <end position="593"/>
    </location>
</feature>
<protein>
    <submittedName>
        <fullName evidence="3">Dynein light chain type 1 family protein</fullName>
    </submittedName>
</protein>
<comment type="caution">
    <text evidence="3">The sequence shown here is derived from an EMBL/GenBank/DDBJ whole genome shotgun (WGS) entry which is preliminary data.</text>
</comment>
<dbReference type="PANTHER" id="PTHR34282:SF2">
    <property type="entry name" value="DUF3741 DOMAIN-CONTAINING PROTEIN"/>
    <property type="match status" value="1"/>
</dbReference>
<dbReference type="AlphaFoldDB" id="A0A6A3AMM2"/>
<sequence>MLLAAFFSSLDVNLCTFTGRKASDLWMLLMLFSLNQGRTFVAVNMPQDGLRSIVCRSFVMCDDPKGVVESAKKMERKNKGRVSIKVEREETVSNAAVEELRCSSSCQLVEPSRGAHKLNQVINSGSRGGIWCDQHSEDIAKDLLKGALELQDSLHVLGKLQEASHLSWLKKKEKEISDKERNDQLIRRVNSSPIGERNSQKGIQNSHISTGASSIDCIDELREVIRDSLARQNLLPKTKAKEKRCFSSRDLDLASDIPSTSLSRSSSFQTDNFTSMDSSVCSAIEEKKARGPSLIAKLMGLEEMPSKSLQTHSQNVMEKNKTFSQQRPNFEIDTPKVRKSQFVLRKKDQEKTLKDVLETMHFKGLLKNNSIKEIRPDSYQSSDFFTGNRLINNSPPIVLIKPRRDPHLQQQEKFEPVFQVERSSNIETMLKKPKVKEDSPSKIFDPDNRGLNFSKMSRRVEAKETPVKRLIQQEGGKDGQNNKTRPVKKEVKIKQSLPTKVKSPGSLTQPSVKKMATAKNIDMIPNPIISSRKPFGKEVAKAKNLSRSRDQAEVVPRKPSKPENASNVTKNKISHQPSPTANSDSVRRPQNTVRGPIDVKKSSTKKGVSKPTVAKIATEKLEGKGVEVLLEAKKINIVSENDTVLEEKRIDLASNDDTVLEEKRIDFASNDDTVLDEKRTNIPSENDTVLDEERIDVPSENDTVLDEKRIDLASNDDTVSEGHSTETAYQLPADEETEHTDIQIGEQCCESSVCEVTPVAINDQNRTKSIGDDDDPITPIGVDSESFMTETGLKALLLSSPAFNDTRLSLDCANEIVQRKSHPDSQLIHHPWSSLVGNAKRHLSLYHLLKETRKGVEALRSYSKLADENYPTDSLYAMLERDINHSEVLSGIWDLGWKKGFSMDDTIQVVEDIEKQLFREIIAEICA</sequence>
<dbReference type="InterPro" id="IPR032795">
    <property type="entry name" value="DUF3741-assoc"/>
</dbReference>
<feature type="region of interest" description="Disordered" evidence="1">
    <location>
        <begin position="525"/>
        <end position="608"/>
    </location>
</feature>
<organism evidence="3 4">
    <name type="scientific">Hibiscus syriacus</name>
    <name type="common">Rose of Sharon</name>
    <dbReference type="NCBI Taxonomy" id="106335"/>
    <lineage>
        <taxon>Eukaryota</taxon>
        <taxon>Viridiplantae</taxon>
        <taxon>Streptophyta</taxon>
        <taxon>Embryophyta</taxon>
        <taxon>Tracheophyta</taxon>
        <taxon>Spermatophyta</taxon>
        <taxon>Magnoliopsida</taxon>
        <taxon>eudicotyledons</taxon>
        <taxon>Gunneridae</taxon>
        <taxon>Pentapetalae</taxon>
        <taxon>rosids</taxon>
        <taxon>malvids</taxon>
        <taxon>Malvales</taxon>
        <taxon>Malvaceae</taxon>
        <taxon>Malvoideae</taxon>
        <taxon>Hibiscus</taxon>
    </lineage>
</organism>
<evidence type="ECO:0000313" key="4">
    <source>
        <dbReference type="Proteomes" id="UP000436088"/>
    </source>
</evidence>
<accession>A0A6A3AMM2</accession>